<evidence type="ECO:0000313" key="1">
    <source>
        <dbReference type="EMBL" id="MDY0872816.1"/>
    </source>
</evidence>
<protein>
    <submittedName>
        <fullName evidence="1">Uncharacterized protein</fullName>
    </submittedName>
</protein>
<comment type="caution">
    <text evidence="1">The sequence shown here is derived from an EMBL/GenBank/DDBJ whole genome shotgun (WGS) entry which is preliminary data.</text>
</comment>
<dbReference type="Gene3D" id="3.40.50.450">
    <property type="match status" value="1"/>
</dbReference>
<name>A0ABU5DZS8_9PROT</name>
<dbReference type="EMBL" id="JAXCLX010000002">
    <property type="protein sequence ID" value="MDY0872816.1"/>
    <property type="molecule type" value="Genomic_DNA"/>
</dbReference>
<organism evidence="1 2">
    <name type="scientific">Dongia rigui</name>
    <dbReference type="NCBI Taxonomy" id="940149"/>
    <lineage>
        <taxon>Bacteria</taxon>
        <taxon>Pseudomonadati</taxon>
        <taxon>Pseudomonadota</taxon>
        <taxon>Alphaproteobacteria</taxon>
        <taxon>Rhodospirillales</taxon>
        <taxon>Dongiaceae</taxon>
        <taxon>Dongia</taxon>
    </lineage>
</organism>
<dbReference type="Proteomes" id="UP001271769">
    <property type="component" value="Unassembled WGS sequence"/>
</dbReference>
<proteinExistence type="predicted"/>
<evidence type="ECO:0000313" key="2">
    <source>
        <dbReference type="Proteomes" id="UP001271769"/>
    </source>
</evidence>
<sequence length="306" mass="34199">MPSDVCYVCKRAAPSAALSLTGDIEYHIQCAYCGTYRLRDSALSRLDGATNAERGRVAEWISSAQGSTVAPVLDVGTLDYALSRPRFRFSEQLEKMLVSLAKREPRLDWVALRGDRLGAFLQTIEDRDVDAVARHLEQHGWMKIDPSGGRGKLTSEGLLQGEKLLGSAPDSSQVFVAMWFSEEMEPAWLNGLKKGIELAGYVPFRVSQQEHVNKICDEIIAQIRRSKFIVADYTGHRGGVYYEAGFASGRGLQVIPTCRKDDIEKLHFDVRQYNCIDWTSPEELAQRLSVRISAVMGDGPLRNRRT</sequence>
<accession>A0ABU5DZS8</accession>
<dbReference type="RefSeq" id="WP_320501290.1">
    <property type="nucleotide sequence ID" value="NZ_JAXCLX010000002.1"/>
</dbReference>
<keyword evidence="2" id="KW-1185">Reference proteome</keyword>
<reference evidence="1 2" key="1">
    <citation type="journal article" date="2013" name="Antonie Van Leeuwenhoek">
        <title>Dongia rigui sp. nov., isolated from freshwater of a large wetland in Korea.</title>
        <authorList>
            <person name="Baik K.S."/>
            <person name="Hwang Y.M."/>
            <person name="Choi J.S."/>
            <person name="Kwon J."/>
            <person name="Seong C.N."/>
        </authorList>
    </citation>
    <scope>NUCLEOTIDE SEQUENCE [LARGE SCALE GENOMIC DNA]</scope>
    <source>
        <strain evidence="1 2">04SU4-P</strain>
    </source>
</reference>
<gene>
    <name evidence="1" type="ORF">SMD31_12820</name>
</gene>